<dbReference type="AlphaFoldDB" id="A0A256SPY5"/>
<comment type="caution">
    <text evidence="1">The sequence shown here is derived from an EMBL/GenBank/DDBJ whole genome shotgun (WGS) entry which is preliminary data.</text>
</comment>
<dbReference type="Proteomes" id="UP000215747">
    <property type="component" value="Unassembled WGS sequence"/>
</dbReference>
<reference evidence="1 2" key="2">
    <citation type="submission" date="2017-09" db="EMBL/GenBank/DDBJ databases">
        <title>Tripartite evolution among Lactobacillus johnsonii, Lactobacillus taiwanensis, Lactobacillus reuteri and their rodent host.</title>
        <authorList>
            <person name="Wang T."/>
            <person name="Knowles S."/>
            <person name="Cheng C."/>
        </authorList>
    </citation>
    <scope>NUCLEOTIDE SEQUENCE [LARGE SCALE GENOMIC DNA]</scope>
    <source>
        <strain evidence="1 2">114h</strain>
    </source>
</reference>
<gene>
    <name evidence="1" type="ORF">CBF96_06490</name>
</gene>
<sequence length="59" mass="7050">MIIINYFISLNENEESILQKMLLDKQFWPNSNSPKSINQLAAWAVDDYIDYYKSFTEKK</sequence>
<organism evidence="1 2">
    <name type="scientific">Limosilactobacillus reuteri</name>
    <name type="common">Lactobacillus reuteri</name>
    <dbReference type="NCBI Taxonomy" id="1598"/>
    <lineage>
        <taxon>Bacteria</taxon>
        <taxon>Bacillati</taxon>
        <taxon>Bacillota</taxon>
        <taxon>Bacilli</taxon>
        <taxon>Lactobacillales</taxon>
        <taxon>Lactobacillaceae</taxon>
        <taxon>Limosilactobacillus</taxon>
    </lineage>
</organism>
<name>A0A256SPY5_LIMRT</name>
<proteinExistence type="predicted"/>
<evidence type="ECO:0000313" key="2">
    <source>
        <dbReference type="Proteomes" id="UP000215747"/>
    </source>
</evidence>
<dbReference type="RefSeq" id="WP_094537205.1">
    <property type="nucleotide sequence ID" value="NZ_NGPL01000037.1"/>
</dbReference>
<accession>A0A256SPY5</accession>
<reference evidence="2" key="1">
    <citation type="submission" date="2017-05" db="EMBL/GenBank/DDBJ databases">
        <authorList>
            <person name="Lin X.B."/>
            <person name="Stothard P."/>
            <person name="Tasseva G."/>
            <person name="Walter J."/>
        </authorList>
    </citation>
    <scope>NUCLEOTIDE SEQUENCE [LARGE SCALE GENOMIC DNA]</scope>
    <source>
        <strain evidence="2">114h</strain>
    </source>
</reference>
<evidence type="ECO:0000313" key="1">
    <source>
        <dbReference type="EMBL" id="OYS68800.1"/>
    </source>
</evidence>
<dbReference type="EMBL" id="NGPL01000037">
    <property type="protein sequence ID" value="OYS68800.1"/>
    <property type="molecule type" value="Genomic_DNA"/>
</dbReference>
<protein>
    <submittedName>
        <fullName evidence="1">Uncharacterized protein</fullName>
    </submittedName>
</protein>